<evidence type="ECO:0000259" key="5">
    <source>
        <dbReference type="Pfam" id="PF12849"/>
    </source>
</evidence>
<dbReference type="AlphaFoldDB" id="A0A5M3W668"/>
<dbReference type="PANTHER" id="PTHR30570">
    <property type="entry name" value="PERIPLASMIC PHOSPHATE BINDING COMPONENT OF PHOSPHATE ABC TRANSPORTER"/>
    <property type="match status" value="1"/>
</dbReference>
<comment type="function">
    <text evidence="4">Involved in the system for phosphate transport across the cytoplasmic membrane.</text>
</comment>
<feature type="chain" id="PRO_5039763410" description="Phosphate-binding protein" evidence="4">
    <location>
        <begin position="23"/>
        <end position="333"/>
    </location>
</feature>
<keyword evidence="3 4" id="KW-0732">Signal</keyword>
<dbReference type="Proteomes" id="UP000334990">
    <property type="component" value="Unassembled WGS sequence"/>
</dbReference>
<keyword evidence="7" id="KW-1185">Reference proteome</keyword>
<dbReference type="PROSITE" id="PS51257">
    <property type="entry name" value="PROKAR_LIPOPROTEIN"/>
    <property type="match status" value="1"/>
</dbReference>
<evidence type="ECO:0000256" key="3">
    <source>
        <dbReference type="ARBA" id="ARBA00022729"/>
    </source>
</evidence>
<comment type="caution">
    <text evidence="6">The sequence shown here is derived from an EMBL/GenBank/DDBJ whole genome shotgun (WGS) entry which is preliminary data.</text>
</comment>
<sequence length="333" mass="34788">MKYAGRLAAVTLAGVLSLAACGGGETGTTADPGAEATSGAESAPAAAALAGEIKIDGSSTVAPLIQVAAEIFGEEQPQVKLAVGTSGTGGGFEKFCAGETAIANASRPIKDEEKAACTAKAINFGELRVATDALTVVVPKENTWATCLTVDQLKKIWEPGAEGKVMTWDQVDPKFPKEDLKLFGPGTDSGTFEYFTEEINGEKNVSRKDYSPSEDDNVIVQGVAGAKGGLGYFGYTYYEENMDKLTAVQVDSGAGCVGPSAQSAQDGTYTPLSRPLFIYPNVTELKRPEVTAFVDYLVANIATIAKDAKFITLNPEQEAKLKTDSASLKTQAG</sequence>
<feature type="domain" description="PBP" evidence="5">
    <location>
        <begin position="43"/>
        <end position="299"/>
    </location>
</feature>
<evidence type="ECO:0000313" key="6">
    <source>
        <dbReference type="EMBL" id="GES04294.1"/>
    </source>
</evidence>
<evidence type="ECO:0000313" key="7">
    <source>
        <dbReference type="Proteomes" id="UP000334990"/>
    </source>
</evidence>
<organism evidence="6 7">
    <name type="scientific">Acrocarpospora corrugata</name>
    <dbReference type="NCBI Taxonomy" id="35763"/>
    <lineage>
        <taxon>Bacteria</taxon>
        <taxon>Bacillati</taxon>
        <taxon>Actinomycetota</taxon>
        <taxon>Actinomycetes</taxon>
        <taxon>Streptosporangiales</taxon>
        <taxon>Streptosporangiaceae</taxon>
        <taxon>Acrocarpospora</taxon>
    </lineage>
</organism>
<dbReference type="InterPro" id="IPR024370">
    <property type="entry name" value="PBP_domain"/>
</dbReference>
<dbReference type="GO" id="GO:0006817">
    <property type="term" value="P:phosphate ion transport"/>
    <property type="evidence" value="ECO:0007669"/>
    <property type="project" value="UniProtKB-UniRule"/>
</dbReference>
<dbReference type="EMBL" id="BLAD01000080">
    <property type="protein sequence ID" value="GES04294.1"/>
    <property type="molecule type" value="Genomic_DNA"/>
</dbReference>
<dbReference type="InterPro" id="IPR011862">
    <property type="entry name" value="Phos-bd"/>
</dbReference>
<keyword evidence="4" id="KW-0592">Phosphate transport</keyword>
<protein>
    <recommendedName>
        <fullName evidence="4">Phosphate-binding protein</fullName>
    </recommendedName>
</protein>
<dbReference type="GO" id="GO:0042301">
    <property type="term" value="F:phosphate ion binding"/>
    <property type="evidence" value="ECO:0007669"/>
    <property type="project" value="UniProtKB-UniRule"/>
</dbReference>
<evidence type="ECO:0000256" key="2">
    <source>
        <dbReference type="ARBA" id="ARBA00022448"/>
    </source>
</evidence>
<reference evidence="6 7" key="1">
    <citation type="submission" date="2019-10" db="EMBL/GenBank/DDBJ databases">
        <title>Whole genome shotgun sequence of Acrocarpospora corrugata NBRC 13972.</title>
        <authorList>
            <person name="Ichikawa N."/>
            <person name="Kimura A."/>
            <person name="Kitahashi Y."/>
            <person name="Komaki H."/>
            <person name="Oguchi A."/>
        </authorList>
    </citation>
    <scope>NUCLEOTIDE SEQUENCE [LARGE SCALE GENOMIC DNA]</scope>
    <source>
        <strain evidence="6 7">NBRC 13972</strain>
    </source>
</reference>
<keyword evidence="2 4" id="KW-0813">Transport</keyword>
<dbReference type="Pfam" id="PF12849">
    <property type="entry name" value="PBP_like_2"/>
    <property type="match status" value="1"/>
</dbReference>
<dbReference type="RefSeq" id="WP_218034598.1">
    <property type="nucleotide sequence ID" value="NZ_BAAABN010000043.1"/>
</dbReference>
<dbReference type="InterPro" id="IPR050811">
    <property type="entry name" value="Phosphate_ABC_transporter"/>
</dbReference>
<dbReference type="Gene3D" id="3.40.190.10">
    <property type="entry name" value="Periplasmic binding protein-like II"/>
    <property type="match status" value="2"/>
</dbReference>
<dbReference type="NCBIfam" id="TIGR02136">
    <property type="entry name" value="ptsS_2"/>
    <property type="match status" value="1"/>
</dbReference>
<accession>A0A5M3W668</accession>
<dbReference type="SUPFAM" id="SSF53850">
    <property type="entry name" value="Periplasmic binding protein-like II"/>
    <property type="match status" value="1"/>
</dbReference>
<evidence type="ECO:0000256" key="1">
    <source>
        <dbReference type="ARBA" id="ARBA00008725"/>
    </source>
</evidence>
<name>A0A5M3W668_9ACTN</name>
<dbReference type="CDD" id="cd13654">
    <property type="entry name" value="PBP2_phosphate_like_2"/>
    <property type="match status" value="1"/>
</dbReference>
<gene>
    <name evidence="6" type="ORF">Acor_63620</name>
</gene>
<feature type="signal peptide" evidence="4">
    <location>
        <begin position="1"/>
        <end position="22"/>
    </location>
</feature>
<comment type="similarity">
    <text evidence="1 4">Belongs to the PstS family.</text>
</comment>
<dbReference type="PANTHER" id="PTHR30570:SF1">
    <property type="entry name" value="PHOSPHATE-BINDING PROTEIN PSTS"/>
    <property type="match status" value="1"/>
</dbReference>
<evidence type="ECO:0000256" key="4">
    <source>
        <dbReference type="RuleBase" id="RU367119"/>
    </source>
</evidence>
<proteinExistence type="inferred from homology"/>